<keyword evidence="1" id="KW-0812">Transmembrane</keyword>
<dbReference type="InterPro" id="IPR021994">
    <property type="entry name" value="DUF3592"/>
</dbReference>
<gene>
    <name evidence="3" type="ORF">EDC28_103202</name>
</gene>
<reference evidence="3 4" key="1">
    <citation type="submission" date="2018-11" db="EMBL/GenBank/DDBJ databases">
        <title>Genomic Encyclopedia of Type Strains, Phase IV (KMG-IV): sequencing the most valuable type-strain genomes for metagenomic binning, comparative biology and taxonomic classification.</title>
        <authorList>
            <person name="Goeker M."/>
        </authorList>
    </citation>
    <scope>NUCLEOTIDE SEQUENCE [LARGE SCALE GENOMIC DNA]</scope>
    <source>
        <strain evidence="3 4">DSM 21945</strain>
    </source>
</reference>
<evidence type="ECO:0000313" key="3">
    <source>
        <dbReference type="EMBL" id="ROQ28609.1"/>
    </source>
</evidence>
<keyword evidence="1" id="KW-1133">Transmembrane helix</keyword>
<evidence type="ECO:0000256" key="1">
    <source>
        <dbReference type="SAM" id="Phobius"/>
    </source>
</evidence>
<accession>A0A3N1PKH0</accession>
<feature type="transmembrane region" description="Helical" evidence="1">
    <location>
        <begin position="110"/>
        <end position="136"/>
    </location>
</feature>
<dbReference type="AlphaFoldDB" id="A0A3N1PKH0"/>
<protein>
    <submittedName>
        <fullName evidence="3">Uncharacterized protein DUF3592</fullName>
    </submittedName>
</protein>
<dbReference type="Proteomes" id="UP000268033">
    <property type="component" value="Unassembled WGS sequence"/>
</dbReference>
<comment type="caution">
    <text evidence="3">The sequence shown here is derived from an EMBL/GenBank/DDBJ whole genome shotgun (WGS) entry which is preliminary data.</text>
</comment>
<sequence length="233" mass="25788">MQMSGPGCLFKVFTLIGIALLLGAGAALYSTVQFLDSAATAQGQVVELEAHRDSDGTTYFPQVVFRSLDGQSHRFTSSSGANPPSYHTGEQVEVLYRPENPGKARINGFFSLWGASLILAIMGLCFSAIGLGRTLYTLIKKRRQAWLKASGQPVEATITSVERAAFSYNDVQPFVISAQWQDPASKQVFVFQSEYIWFDPLEYLDRDSVTVRIAPGNPRQYWMDISFLPELAN</sequence>
<proteinExistence type="predicted"/>
<dbReference type="Pfam" id="PF12158">
    <property type="entry name" value="DUF3592"/>
    <property type="match status" value="1"/>
</dbReference>
<keyword evidence="4" id="KW-1185">Reference proteome</keyword>
<dbReference type="STRING" id="584787.GCA_001247655_00220"/>
<keyword evidence="1" id="KW-0472">Membrane</keyword>
<organism evidence="3 4">
    <name type="scientific">Gallaecimonas pentaromativorans</name>
    <dbReference type="NCBI Taxonomy" id="584787"/>
    <lineage>
        <taxon>Bacteria</taxon>
        <taxon>Pseudomonadati</taxon>
        <taxon>Pseudomonadota</taxon>
        <taxon>Gammaproteobacteria</taxon>
        <taxon>Enterobacterales</taxon>
        <taxon>Gallaecimonadaceae</taxon>
        <taxon>Gallaecimonas</taxon>
    </lineage>
</organism>
<evidence type="ECO:0000313" key="4">
    <source>
        <dbReference type="Proteomes" id="UP000268033"/>
    </source>
</evidence>
<dbReference type="EMBL" id="RJUL01000003">
    <property type="protein sequence ID" value="ROQ28609.1"/>
    <property type="molecule type" value="Genomic_DNA"/>
</dbReference>
<evidence type="ECO:0000259" key="2">
    <source>
        <dbReference type="Pfam" id="PF12158"/>
    </source>
</evidence>
<feature type="transmembrane region" description="Helical" evidence="1">
    <location>
        <begin position="12"/>
        <end position="32"/>
    </location>
</feature>
<feature type="domain" description="DUF3592" evidence="2">
    <location>
        <begin position="41"/>
        <end position="110"/>
    </location>
</feature>
<dbReference type="RefSeq" id="WP_170164048.1">
    <property type="nucleotide sequence ID" value="NZ_RJUL01000003.1"/>
</dbReference>
<name>A0A3N1PKH0_9GAMM</name>